<organism evidence="1 2">
    <name type="scientific">Amblyomma americanum</name>
    <name type="common">Lone star tick</name>
    <dbReference type="NCBI Taxonomy" id="6943"/>
    <lineage>
        <taxon>Eukaryota</taxon>
        <taxon>Metazoa</taxon>
        <taxon>Ecdysozoa</taxon>
        <taxon>Arthropoda</taxon>
        <taxon>Chelicerata</taxon>
        <taxon>Arachnida</taxon>
        <taxon>Acari</taxon>
        <taxon>Parasitiformes</taxon>
        <taxon>Ixodida</taxon>
        <taxon>Ixodoidea</taxon>
        <taxon>Ixodidae</taxon>
        <taxon>Amblyomminae</taxon>
        <taxon>Amblyomma</taxon>
    </lineage>
</organism>
<sequence>MDDAASPLFTSFRARADESFLSVERRSKATLDALRRAVGTMFRRGGSAQLADSWDLSCWRRTTPVYGLKDVTLRTEWTFGHIYPDVWPYVP</sequence>
<dbReference type="EMBL" id="JARKHS020010391">
    <property type="protein sequence ID" value="KAK8778820.1"/>
    <property type="molecule type" value="Genomic_DNA"/>
</dbReference>
<accession>A0AAQ4EVS5</accession>
<protein>
    <submittedName>
        <fullName evidence="1">Uncharacterized protein</fullName>
    </submittedName>
</protein>
<dbReference type="Proteomes" id="UP001321473">
    <property type="component" value="Unassembled WGS sequence"/>
</dbReference>
<name>A0AAQ4EVS5_AMBAM</name>
<reference evidence="1 2" key="1">
    <citation type="journal article" date="2023" name="Arcadia Sci">
        <title>De novo assembly of a long-read Amblyomma americanum tick genome.</title>
        <authorList>
            <person name="Chou S."/>
            <person name="Poskanzer K.E."/>
            <person name="Rollins M."/>
            <person name="Thuy-Boun P.S."/>
        </authorList>
    </citation>
    <scope>NUCLEOTIDE SEQUENCE [LARGE SCALE GENOMIC DNA]</scope>
    <source>
        <strain evidence="1">F_SG_1</strain>
        <tissue evidence="1">Salivary glands</tissue>
    </source>
</reference>
<evidence type="ECO:0000313" key="1">
    <source>
        <dbReference type="EMBL" id="KAK8778820.1"/>
    </source>
</evidence>
<evidence type="ECO:0000313" key="2">
    <source>
        <dbReference type="Proteomes" id="UP001321473"/>
    </source>
</evidence>
<proteinExistence type="predicted"/>
<keyword evidence="2" id="KW-1185">Reference proteome</keyword>
<comment type="caution">
    <text evidence="1">The sequence shown here is derived from an EMBL/GenBank/DDBJ whole genome shotgun (WGS) entry which is preliminary data.</text>
</comment>
<gene>
    <name evidence="1" type="ORF">V5799_019839</name>
</gene>
<dbReference type="AlphaFoldDB" id="A0AAQ4EVS5"/>